<organism evidence="1">
    <name type="scientific">Anopheles sinensis</name>
    <name type="common">Mosquito</name>
    <dbReference type="NCBI Taxonomy" id="74873"/>
    <lineage>
        <taxon>Eukaryota</taxon>
        <taxon>Metazoa</taxon>
        <taxon>Ecdysozoa</taxon>
        <taxon>Arthropoda</taxon>
        <taxon>Hexapoda</taxon>
        <taxon>Insecta</taxon>
        <taxon>Pterygota</taxon>
        <taxon>Neoptera</taxon>
        <taxon>Endopterygota</taxon>
        <taxon>Diptera</taxon>
        <taxon>Nematocera</taxon>
        <taxon>Culicoidea</taxon>
        <taxon>Culicidae</taxon>
        <taxon>Anophelinae</taxon>
        <taxon>Anopheles</taxon>
    </lineage>
</organism>
<dbReference type="EMBL" id="ATLV01017373">
    <property type="status" value="NOT_ANNOTATED_CDS"/>
    <property type="molecule type" value="Genomic_DNA"/>
</dbReference>
<proteinExistence type="predicted"/>
<keyword evidence="3" id="KW-1185">Reference proteome</keyword>
<name>A0A084VW16_ANOSI</name>
<protein>
    <submittedName>
        <fullName evidence="1 2">Rab proteins geranylgeranyltransferase component A 1-like protein</fullName>
    </submittedName>
</protein>
<reference evidence="1 3" key="1">
    <citation type="journal article" date="2014" name="BMC Genomics">
        <title>Genome sequence of Anopheles sinensis provides insight into genetics basis of mosquito competence for malaria parasites.</title>
        <authorList>
            <person name="Zhou D."/>
            <person name="Zhang D."/>
            <person name="Ding G."/>
            <person name="Shi L."/>
            <person name="Hou Q."/>
            <person name="Ye Y."/>
            <person name="Xu Y."/>
            <person name="Zhou H."/>
            <person name="Xiong C."/>
            <person name="Li S."/>
            <person name="Yu J."/>
            <person name="Hong S."/>
            <person name="Yu X."/>
            <person name="Zou P."/>
            <person name="Chen C."/>
            <person name="Chang X."/>
            <person name="Wang W."/>
            <person name="Lv Y."/>
            <person name="Sun Y."/>
            <person name="Ma L."/>
            <person name="Shen B."/>
            <person name="Zhu C."/>
        </authorList>
    </citation>
    <scope>NUCLEOTIDE SEQUENCE [LARGE SCALE GENOMIC DNA]</scope>
</reference>
<evidence type="ECO:0000313" key="2">
    <source>
        <dbReference type="EnsemblMetazoa" id="ASIC009825-PA"/>
    </source>
</evidence>
<evidence type="ECO:0000313" key="1">
    <source>
        <dbReference type="EMBL" id="KFB42160.1"/>
    </source>
</evidence>
<gene>
    <name evidence="1" type="ORF">ZHAS_00009825</name>
</gene>
<accession>A0A084VW16</accession>
<dbReference type="VEuPathDB" id="VectorBase:ASIC009825"/>
<dbReference type="AlphaFoldDB" id="A0A084VW16"/>
<dbReference type="EMBL" id="KE525164">
    <property type="protein sequence ID" value="KFB42160.1"/>
    <property type="molecule type" value="Genomic_DNA"/>
</dbReference>
<evidence type="ECO:0000313" key="3">
    <source>
        <dbReference type="Proteomes" id="UP000030765"/>
    </source>
</evidence>
<keyword evidence="1" id="KW-0808">Transferase</keyword>
<sequence length="73" mass="8481">MPSVLAFDDRAPVVDGFVRSLTASTGREKMPIDYDSTPAAYTKHWSIERFKRWFRRGGAWHKHSSFNRYSSVD</sequence>
<dbReference type="EnsemblMetazoa" id="ASIC009825-RA">
    <property type="protein sequence ID" value="ASIC009825-PA"/>
    <property type="gene ID" value="ASIC009825"/>
</dbReference>
<dbReference type="Proteomes" id="UP000030765">
    <property type="component" value="Unassembled WGS sequence"/>
</dbReference>
<dbReference type="GO" id="GO:0016740">
    <property type="term" value="F:transferase activity"/>
    <property type="evidence" value="ECO:0007669"/>
    <property type="project" value="UniProtKB-KW"/>
</dbReference>
<reference evidence="2" key="2">
    <citation type="submission" date="2020-05" db="UniProtKB">
        <authorList>
            <consortium name="EnsemblMetazoa"/>
        </authorList>
    </citation>
    <scope>IDENTIFICATION</scope>
</reference>